<feature type="transmembrane region" description="Helical" evidence="1">
    <location>
        <begin position="42"/>
        <end position="62"/>
    </location>
</feature>
<proteinExistence type="predicted"/>
<dbReference type="Proteomes" id="UP001621964">
    <property type="component" value="Unassembled WGS sequence"/>
</dbReference>
<name>A0ABW8Q6L4_9NEIS</name>
<comment type="caution">
    <text evidence="2">The sequence shown here is derived from an EMBL/GenBank/DDBJ whole genome shotgun (WGS) entry which is preliminary data.</text>
</comment>
<feature type="transmembrane region" description="Helical" evidence="1">
    <location>
        <begin position="12"/>
        <end position="30"/>
    </location>
</feature>
<evidence type="ECO:0000256" key="1">
    <source>
        <dbReference type="SAM" id="Phobius"/>
    </source>
</evidence>
<keyword evidence="2" id="KW-0436">Ligase</keyword>
<sequence>MNLIYPGMNDIVSWIFILLAVGAWACKSLVAHYGQERIVTLFAWSLLIGSLLQSCIVVIQFAGWEDTPLFQNIIVYSGQGVIGHIGQRNNLGHYLM</sequence>
<feature type="non-terminal residue" evidence="2">
    <location>
        <position position="96"/>
    </location>
</feature>
<protein>
    <submittedName>
        <fullName evidence="2">O-antigen ligase family protein</fullName>
    </submittedName>
</protein>
<gene>
    <name evidence="2" type="ORF">ACI43T_12020</name>
</gene>
<organism evidence="2 3">
    <name type="scientific">Neisseria oralis</name>
    <dbReference type="NCBI Taxonomy" id="1107316"/>
    <lineage>
        <taxon>Bacteria</taxon>
        <taxon>Pseudomonadati</taxon>
        <taxon>Pseudomonadota</taxon>
        <taxon>Betaproteobacteria</taxon>
        <taxon>Neisseriales</taxon>
        <taxon>Neisseriaceae</taxon>
        <taxon>Neisseria</taxon>
    </lineage>
</organism>
<dbReference type="EMBL" id="JBJGEB010000047">
    <property type="protein sequence ID" value="MFK7643194.1"/>
    <property type="molecule type" value="Genomic_DNA"/>
</dbReference>
<evidence type="ECO:0000313" key="2">
    <source>
        <dbReference type="EMBL" id="MFK7643194.1"/>
    </source>
</evidence>
<feature type="non-terminal residue" evidence="2">
    <location>
        <position position="1"/>
    </location>
</feature>
<keyword evidence="1" id="KW-0812">Transmembrane</keyword>
<keyword evidence="1" id="KW-1133">Transmembrane helix</keyword>
<keyword evidence="3" id="KW-1185">Reference proteome</keyword>
<reference evidence="2 3" key="1">
    <citation type="submission" date="2024-11" db="EMBL/GenBank/DDBJ databases">
        <authorList>
            <person name="Mikucki A.G."/>
            <person name="Kahler C.M."/>
        </authorList>
    </citation>
    <scope>NUCLEOTIDE SEQUENCE [LARGE SCALE GENOMIC DNA]</scope>
    <source>
        <strain evidence="2 3">EXNM717</strain>
    </source>
</reference>
<keyword evidence="1" id="KW-0472">Membrane</keyword>
<evidence type="ECO:0000313" key="3">
    <source>
        <dbReference type="Proteomes" id="UP001621964"/>
    </source>
</evidence>
<dbReference type="GO" id="GO:0016874">
    <property type="term" value="F:ligase activity"/>
    <property type="evidence" value="ECO:0007669"/>
    <property type="project" value="UniProtKB-KW"/>
</dbReference>
<accession>A0ABW8Q6L4</accession>